<name>A0A167C651_9BACL</name>
<keyword evidence="2" id="KW-1185">Reference proteome</keyword>
<reference evidence="1 2" key="1">
    <citation type="submission" date="2016-02" db="EMBL/GenBank/DDBJ databases">
        <title>Paenibacillus sp. LPB0068, isolated from Crassostrea gigas.</title>
        <authorList>
            <person name="Shin S.-K."/>
            <person name="Yi H."/>
        </authorList>
    </citation>
    <scope>NUCLEOTIDE SEQUENCE [LARGE SCALE GENOMIC DNA]</scope>
    <source>
        <strain evidence="1 2">LPB0068</strain>
    </source>
</reference>
<comment type="caution">
    <text evidence="1">The sequence shown here is derived from an EMBL/GenBank/DDBJ whole genome shotgun (WGS) entry which is preliminary data.</text>
</comment>
<dbReference type="AlphaFoldDB" id="A0A167C651"/>
<dbReference type="KEGG" id="pcx:LPB68_04795"/>
<dbReference type="STRING" id="1763538.LPB68_04795"/>
<evidence type="ECO:0000313" key="1">
    <source>
        <dbReference type="EMBL" id="OAB72826.1"/>
    </source>
</evidence>
<accession>A0A167C651</accession>
<organism evidence="1 2">
    <name type="scientific">Paenibacillus crassostreae</name>
    <dbReference type="NCBI Taxonomy" id="1763538"/>
    <lineage>
        <taxon>Bacteria</taxon>
        <taxon>Bacillati</taxon>
        <taxon>Bacillota</taxon>
        <taxon>Bacilli</taxon>
        <taxon>Bacillales</taxon>
        <taxon>Paenibacillaceae</taxon>
        <taxon>Paenibacillus</taxon>
    </lineage>
</organism>
<dbReference type="EMBL" id="LSFN01000032">
    <property type="protein sequence ID" value="OAB72826.1"/>
    <property type="molecule type" value="Genomic_DNA"/>
</dbReference>
<dbReference type="Proteomes" id="UP000077134">
    <property type="component" value="Unassembled WGS sequence"/>
</dbReference>
<sequence>MLQRVGRATDVEEKEGDFEQLDLFGSEDLNPAKPLNGVYYEESTCKYVSFVVGRRHYEWSAKKCSFDKEWQEKTKRERAI</sequence>
<gene>
    <name evidence="1" type="ORF">PNBC_15455</name>
</gene>
<proteinExistence type="predicted"/>
<evidence type="ECO:0000313" key="2">
    <source>
        <dbReference type="Proteomes" id="UP000077134"/>
    </source>
</evidence>
<protein>
    <submittedName>
        <fullName evidence="1">Uncharacterized protein</fullName>
    </submittedName>
</protein>